<feature type="domain" description="NADP-dependent oxidoreductase" evidence="3">
    <location>
        <begin position="50"/>
        <end position="262"/>
    </location>
</feature>
<dbReference type="OrthoDB" id="9768793at2"/>
<proteinExistence type="predicted"/>
<dbReference type="AlphaFoldDB" id="A0A4R4Y3Q8"/>
<evidence type="ECO:0000259" key="3">
    <source>
        <dbReference type="Pfam" id="PF00248"/>
    </source>
</evidence>
<accession>A0A4R4Y3Q8</accession>
<keyword evidence="5" id="KW-1185">Reference proteome</keyword>
<feature type="region of interest" description="Disordered" evidence="2">
    <location>
        <begin position="1"/>
        <end position="25"/>
    </location>
</feature>
<keyword evidence="1" id="KW-0560">Oxidoreductase</keyword>
<reference evidence="4 5" key="1">
    <citation type="submission" date="2019-03" db="EMBL/GenBank/DDBJ databases">
        <title>Draft genome sequences of novel Actinobacteria.</title>
        <authorList>
            <person name="Sahin N."/>
            <person name="Ay H."/>
            <person name="Saygin H."/>
        </authorList>
    </citation>
    <scope>NUCLEOTIDE SEQUENCE [LARGE SCALE GENOMIC DNA]</scope>
    <source>
        <strain evidence="4 5">CH32</strain>
    </source>
</reference>
<dbReference type="Pfam" id="PF00248">
    <property type="entry name" value="Aldo_ket_red"/>
    <property type="match status" value="1"/>
</dbReference>
<dbReference type="SUPFAM" id="SSF51430">
    <property type="entry name" value="NAD(P)-linked oxidoreductase"/>
    <property type="match status" value="1"/>
</dbReference>
<sequence>MSVAWPRWSGAPSGAGSGPPGHAVSVQATHHRGSALISIRFGALREPGGNWSGPGSRPVAVKNALAYSLRRLGTDYVDVYQPGRPDPDVPIEETIGALGELVTAGYVRAIGLSEVSAGTLRRAHAIHPVADVQIEYSLFSRGMEREILPAARELGITVTAYGPLSRGLLSGHWSEARQRRLPPEDFRNALPRFPGANLPRNLTLVDALRRTATAYGVTVAQLAIAWVAAQGPDIVPLVGARTRRQLADVLGGTAGDLDPGAFAAAEQAVPLGAVAGERYMAPLLALLDSERP</sequence>
<dbReference type="EMBL" id="SMKQ01000187">
    <property type="protein sequence ID" value="TDD37502.1"/>
    <property type="molecule type" value="Genomic_DNA"/>
</dbReference>
<evidence type="ECO:0000313" key="4">
    <source>
        <dbReference type="EMBL" id="TDD37502.1"/>
    </source>
</evidence>
<dbReference type="Proteomes" id="UP000295302">
    <property type="component" value="Unassembled WGS sequence"/>
</dbReference>
<dbReference type="InterPro" id="IPR023210">
    <property type="entry name" value="NADP_OxRdtase_dom"/>
</dbReference>
<gene>
    <name evidence="4" type="ORF">E1286_37160</name>
</gene>
<dbReference type="Gene3D" id="3.20.20.100">
    <property type="entry name" value="NADP-dependent oxidoreductase domain"/>
    <property type="match status" value="1"/>
</dbReference>
<protein>
    <submittedName>
        <fullName evidence="4">Aldo/keto reductase</fullName>
    </submittedName>
</protein>
<name>A0A4R4Y3Q8_9ACTN</name>
<dbReference type="InterPro" id="IPR036812">
    <property type="entry name" value="NAD(P)_OxRdtase_dom_sf"/>
</dbReference>
<dbReference type="GO" id="GO:0005737">
    <property type="term" value="C:cytoplasm"/>
    <property type="evidence" value="ECO:0007669"/>
    <property type="project" value="TreeGrafter"/>
</dbReference>
<dbReference type="PANTHER" id="PTHR43625:SF40">
    <property type="entry name" value="ALDO-KETO REDUCTASE YAKC [NADP(+)]"/>
    <property type="match status" value="1"/>
</dbReference>
<dbReference type="GO" id="GO:0016491">
    <property type="term" value="F:oxidoreductase activity"/>
    <property type="evidence" value="ECO:0007669"/>
    <property type="project" value="UniProtKB-KW"/>
</dbReference>
<evidence type="ECO:0000313" key="5">
    <source>
        <dbReference type="Proteomes" id="UP000295302"/>
    </source>
</evidence>
<organism evidence="4 5">
    <name type="scientific">Nonomuraea terrae</name>
    <dbReference type="NCBI Taxonomy" id="2530383"/>
    <lineage>
        <taxon>Bacteria</taxon>
        <taxon>Bacillati</taxon>
        <taxon>Actinomycetota</taxon>
        <taxon>Actinomycetes</taxon>
        <taxon>Streptosporangiales</taxon>
        <taxon>Streptosporangiaceae</taxon>
        <taxon>Nonomuraea</taxon>
    </lineage>
</organism>
<dbReference type="InterPro" id="IPR050791">
    <property type="entry name" value="Aldo-Keto_reductase"/>
</dbReference>
<evidence type="ECO:0000256" key="1">
    <source>
        <dbReference type="ARBA" id="ARBA00023002"/>
    </source>
</evidence>
<dbReference type="PANTHER" id="PTHR43625">
    <property type="entry name" value="AFLATOXIN B1 ALDEHYDE REDUCTASE"/>
    <property type="match status" value="1"/>
</dbReference>
<comment type="caution">
    <text evidence="4">The sequence shown here is derived from an EMBL/GenBank/DDBJ whole genome shotgun (WGS) entry which is preliminary data.</text>
</comment>
<evidence type="ECO:0000256" key="2">
    <source>
        <dbReference type="SAM" id="MobiDB-lite"/>
    </source>
</evidence>